<accession>A0A4Z0VA29</accession>
<dbReference type="EMBL" id="SJSA01000001">
    <property type="protein sequence ID" value="TGG40645.1"/>
    <property type="molecule type" value="Genomic_DNA"/>
</dbReference>
<dbReference type="AlphaFoldDB" id="A0A4Z0VA29"/>
<dbReference type="Proteomes" id="UP000297635">
    <property type="component" value="Unassembled WGS sequence"/>
</dbReference>
<evidence type="ECO:0000313" key="2">
    <source>
        <dbReference type="Proteomes" id="UP000297635"/>
    </source>
</evidence>
<comment type="caution">
    <text evidence="1">The sequence shown here is derived from an EMBL/GenBank/DDBJ whole genome shotgun (WGS) entry which is preliminary data.</text>
</comment>
<protein>
    <submittedName>
        <fullName evidence="1">Uncharacterized protein</fullName>
    </submittedName>
</protein>
<keyword evidence="2" id="KW-1185">Reference proteome</keyword>
<name>A0A4Z0VA29_9BACT</name>
<organism evidence="1 2">
    <name type="scientific">Duncaniella freteri</name>
    <dbReference type="NCBI Taxonomy" id="2530391"/>
    <lineage>
        <taxon>Bacteria</taxon>
        <taxon>Pseudomonadati</taxon>
        <taxon>Bacteroidota</taxon>
        <taxon>Bacteroidia</taxon>
        <taxon>Bacteroidales</taxon>
        <taxon>Muribaculaceae</taxon>
        <taxon>Duncaniella</taxon>
    </lineage>
</organism>
<dbReference type="RefSeq" id="WP_135471642.1">
    <property type="nucleotide sequence ID" value="NZ_CASJDB010000001.1"/>
</dbReference>
<dbReference type="GeneID" id="82149769"/>
<gene>
    <name evidence="1" type="ORF">EZ315_08185</name>
</gene>
<proteinExistence type="predicted"/>
<reference evidence="1 2" key="1">
    <citation type="submission" date="2019-02" db="EMBL/GenBank/DDBJ databases">
        <title>Isolation and identification of novel species under the genus Muribaculum.</title>
        <authorList>
            <person name="Miyake S."/>
            <person name="Ding Y."/>
            <person name="Low A."/>
            <person name="Soh M."/>
            <person name="Seedorf H."/>
        </authorList>
    </citation>
    <scope>NUCLEOTIDE SEQUENCE [LARGE SCALE GENOMIC DNA]</scope>
    <source>
        <strain evidence="1 2">TLL-A3</strain>
    </source>
</reference>
<evidence type="ECO:0000313" key="1">
    <source>
        <dbReference type="EMBL" id="TGG40645.1"/>
    </source>
</evidence>
<sequence>MSFFEVFNEFLDKHLDWAPLSGHYKVLARLLRRFELYRQKTTRTKFTLILNDFDSTEIERFKDFVINEPKIYYKYPSIYKAASDVVETA</sequence>